<dbReference type="RefSeq" id="WP_323248377.1">
    <property type="nucleotide sequence ID" value="NZ_JAYFUL010000009.1"/>
</dbReference>
<dbReference type="PANTHER" id="PTHR41252">
    <property type="entry name" value="BLR2505 PROTEIN"/>
    <property type="match status" value="1"/>
</dbReference>
<dbReference type="InterPro" id="IPR032710">
    <property type="entry name" value="NTF2-like_dom_sf"/>
</dbReference>
<feature type="domain" description="SnoaL-like" evidence="1">
    <location>
        <begin position="19"/>
        <end position="113"/>
    </location>
</feature>
<dbReference type="Proteomes" id="UP001304671">
    <property type="component" value="Unassembled WGS sequence"/>
</dbReference>
<dbReference type="PANTHER" id="PTHR41252:SF1">
    <property type="entry name" value="BLR2505 PROTEIN"/>
    <property type="match status" value="1"/>
</dbReference>
<keyword evidence="3" id="KW-1185">Reference proteome</keyword>
<gene>
    <name evidence="2" type="ORF">VB264_08255</name>
</gene>
<evidence type="ECO:0000313" key="3">
    <source>
        <dbReference type="Proteomes" id="UP001304671"/>
    </source>
</evidence>
<dbReference type="EMBL" id="JAYFUL010000009">
    <property type="protein sequence ID" value="MEA5257774.1"/>
    <property type="molecule type" value="Genomic_DNA"/>
</dbReference>
<dbReference type="InterPro" id="IPR037401">
    <property type="entry name" value="SnoaL-like"/>
</dbReference>
<evidence type="ECO:0000259" key="1">
    <source>
        <dbReference type="Pfam" id="PF12680"/>
    </source>
</evidence>
<dbReference type="Gene3D" id="3.10.450.50">
    <property type="match status" value="1"/>
</dbReference>
<dbReference type="SUPFAM" id="SSF54427">
    <property type="entry name" value="NTF2-like"/>
    <property type="match status" value="1"/>
</dbReference>
<accession>A0ABU5QLP9</accession>
<sequence length="129" mass="14721">MTNLEIIKSTYEGKTSEENGKNLAKYVAEDISWTEAKGFPYAGTYIGLESVTKNVFSRLGGEWINYKFTPEDYVASDDKVVAYGTYTGTYKITGKYFETRVAHIWKLKEGKIIKFEQFVDSQPVNNAMR</sequence>
<organism evidence="2 3">
    <name type="scientific">Arcicella aquatica</name>
    <dbReference type="NCBI Taxonomy" id="217141"/>
    <lineage>
        <taxon>Bacteria</taxon>
        <taxon>Pseudomonadati</taxon>
        <taxon>Bacteroidota</taxon>
        <taxon>Cytophagia</taxon>
        <taxon>Cytophagales</taxon>
        <taxon>Flectobacillaceae</taxon>
        <taxon>Arcicella</taxon>
    </lineage>
</organism>
<evidence type="ECO:0000313" key="2">
    <source>
        <dbReference type="EMBL" id="MEA5257774.1"/>
    </source>
</evidence>
<proteinExistence type="predicted"/>
<comment type="caution">
    <text evidence="2">The sequence shown here is derived from an EMBL/GenBank/DDBJ whole genome shotgun (WGS) entry which is preliminary data.</text>
</comment>
<dbReference type="Pfam" id="PF12680">
    <property type="entry name" value="SnoaL_2"/>
    <property type="match status" value="1"/>
</dbReference>
<protein>
    <submittedName>
        <fullName evidence="2">Nuclear transport factor 2 family protein</fullName>
    </submittedName>
</protein>
<reference evidence="2 3" key="1">
    <citation type="submission" date="2023-12" db="EMBL/GenBank/DDBJ databases">
        <title>Novel species of the genus Arcicella isolated from rivers.</title>
        <authorList>
            <person name="Lu H."/>
        </authorList>
    </citation>
    <scope>NUCLEOTIDE SEQUENCE [LARGE SCALE GENOMIC DNA]</scope>
    <source>
        <strain evidence="2 3">LMG 21963</strain>
    </source>
</reference>
<name>A0ABU5QLP9_9BACT</name>